<keyword evidence="6" id="KW-1185">Reference proteome</keyword>
<evidence type="ECO:0000313" key="6">
    <source>
        <dbReference type="Proteomes" id="UP000250369"/>
    </source>
</evidence>
<dbReference type="Pfam" id="PF01229">
    <property type="entry name" value="Glyco_hydro_39"/>
    <property type="match status" value="1"/>
</dbReference>
<dbReference type="AlphaFoldDB" id="A0A329M358"/>
<dbReference type="RefSeq" id="WP_113035089.1">
    <property type="nucleotide sequence ID" value="NZ_QMFB01000027.1"/>
</dbReference>
<proteinExistence type="inferred from homology"/>
<keyword evidence="2" id="KW-0378">Hydrolase</keyword>
<dbReference type="Proteomes" id="UP000250369">
    <property type="component" value="Unassembled WGS sequence"/>
</dbReference>
<reference evidence="5 6" key="1">
    <citation type="journal article" date="2009" name="Int. J. Syst. Evol. Microbiol.">
        <title>Paenibacillus contaminans sp. nov., isolated from a contaminated laboratory plate.</title>
        <authorList>
            <person name="Chou J.H."/>
            <person name="Lee J.H."/>
            <person name="Lin M.C."/>
            <person name="Chang P.S."/>
            <person name="Arun A.B."/>
            <person name="Young C.C."/>
            <person name="Chen W.M."/>
        </authorList>
    </citation>
    <scope>NUCLEOTIDE SEQUENCE [LARGE SCALE GENOMIC DNA]</scope>
    <source>
        <strain evidence="5 6">CKOBP-6</strain>
    </source>
</reference>
<dbReference type="OrthoDB" id="9776971at2"/>
<dbReference type="InterPro" id="IPR051923">
    <property type="entry name" value="Glycosyl_Hydrolase_39"/>
</dbReference>
<evidence type="ECO:0000256" key="1">
    <source>
        <dbReference type="ARBA" id="ARBA00008875"/>
    </source>
</evidence>
<organism evidence="5 6">
    <name type="scientific">Paenibacillus contaminans</name>
    <dbReference type="NCBI Taxonomy" id="450362"/>
    <lineage>
        <taxon>Bacteria</taxon>
        <taxon>Bacillati</taxon>
        <taxon>Bacillota</taxon>
        <taxon>Bacilli</taxon>
        <taxon>Bacillales</taxon>
        <taxon>Paenibacillaceae</taxon>
        <taxon>Paenibacillus</taxon>
    </lineage>
</organism>
<comment type="caution">
    <text evidence="5">The sequence shown here is derived from an EMBL/GenBank/DDBJ whole genome shotgun (WGS) entry which is preliminary data.</text>
</comment>
<feature type="domain" description="Glycosyl hydrolases family 39 N-terminal catalytic" evidence="4">
    <location>
        <begin position="69"/>
        <end position="233"/>
    </location>
</feature>
<dbReference type="EMBL" id="QMFB01000027">
    <property type="protein sequence ID" value="RAV14180.1"/>
    <property type="molecule type" value="Genomic_DNA"/>
</dbReference>
<keyword evidence="3" id="KW-0326">Glycosidase</keyword>
<gene>
    <name evidence="5" type="ORF">DQG23_31935</name>
</gene>
<evidence type="ECO:0000313" key="5">
    <source>
        <dbReference type="EMBL" id="RAV14180.1"/>
    </source>
</evidence>
<dbReference type="SUPFAM" id="SSF51445">
    <property type="entry name" value="(Trans)glycosidases"/>
    <property type="match status" value="1"/>
</dbReference>
<dbReference type="PANTHER" id="PTHR12631:SF10">
    <property type="entry name" value="BETA-XYLOSIDASE-LIKE PROTEIN-RELATED"/>
    <property type="match status" value="1"/>
</dbReference>
<comment type="similarity">
    <text evidence="1">Belongs to the glycosyl hydrolase 39 family.</text>
</comment>
<dbReference type="GO" id="GO:0004553">
    <property type="term" value="F:hydrolase activity, hydrolyzing O-glycosyl compounds"/>
    <property type="evidence" value="ECO:0007669"/>
    <property type="project" value="TreeGrafter"/>
</dbReference>
<sequence length="502" mass="54910">MLQEIKINLNQRCGTIKALHGVNNGPVCYGELIDVSHHYEEAGIPLVRLHDPNWPYPREVDISAVFPDFSRDPEDPASYDFSRTDTYIRSVLDTGAKIVYRLGQSIEHTQIKYYVHPPQDYDKWARICLGIVRHYNEGWADGFHYNIEYWEIWNEPDNGDAGVMWSGTAEQYYELYRAAATAIKARFPELKIGGFAVSQLESEFLPGFLAYCRKHELPLDFFSWHTYTVEVEVLTANAALMHGRLVEYGYGDVEVHLNEWNYADLSDWKKKLWSKDSGKARRDMFEKAKGVEGASFCAAGLIALQDARVDAANYYDGQPSALFCGLFDYYGVPQKTFYAFAAFNELVKHPHRVAVTVGGGIGTFIVGDTASVKADAHTAGADAVVNEAGAFTAETGAVADEGGAYANGADAVAAQGVYACAGTDDSGQLAVLISNPKGELASCKVILDGVAAGSTPPCTLSRVDSDHELQTSESVAVSFDNNGAGMLDVEIPGYGVVLIRIG</sequence>
<evidence type="ECO:0000256" key="3">
    <source>
        <dbReference type="ARBA" id="ARBA00023295"/>
    </source>
</evidence>
<dbReference type="PANTHER" id="PTHR12631">
    <property type="entry name" value="ALPHA-L-IDURONIDASE"/>
    <property type="match status" value="1"/>
</dbReference>
<name>A0A329M358_9BACL</name>
<dbReference type="InterPro" id="IPR017853">
    <property type="entry name" value="GH"/>
</dbReference>
<dbReference type="InterPro" id="IPR049166">
    <property type="entry name" value="GH39_cat"/>
</dbReference>
<protein>
    <recommendedName>
        <fullName evidence="4">Glycosyl hydrolases family 39 N-terminal catalytic domain-containing protein</fullName>
    </recommendedName>
</protein>
<evidence type="ECO:0000259" key="4">
    <source>
        <dbReference type="Pfam" id="PF01229"/>
    </source>
</evidence>
<dbReference type="Gene3D" id="3.20.20.80">
    <property type="entry name" value="Glycosidases"/>
    <property type="match status" value="1"/>
</dbReference>
<accession>A0A329M358</accession>
<evidence type="ECO:0000256" key="2">
    <source>
        <dbReference type="ARBA" id="ARBA00022801"/>
    </source>
</evidence>